<dbReference type="InterPro" id="IPR001611">
    <property type="entry name" value="Leu-rich_rpt"/>
</dbReference>
<feature type="short sequence motif" description="Q motif" evidence="24">
    <location>
        <begin position="840"/>
        <end position="868"/>
    </location>
</feature>
<dbReference type="Pfam" id="PF00271">
    <property type="entry name" value="Helicase_C"/>
    <property type="match status" value="1"/>
</dbReference>
<keyword evidence="13" id="KW-0067">ATP-binding</keyword>
<name>A0A2U9CRY5_SCOMX</name>
<dbReference type="SMART" id="SM00487">
    <property type="entry name" value="DEXDc"/>
    <property type="match status" value="1"/>
</dbReference>
<dbReference type="Pfam" id="PF00270">
    <property type="entry name" value="DEAD"/>
    <property type="match status" value="1"/>
</dbReference>
<accession>A0A2U9CRY5</accession>
<comment type="similarity">
    <text evidence="3">Belongs to the LRRC8 family.</text>
</comment>
<dbReference type="PROSITE" id="PS51192">
    <property type="entry name" value="HELICASE_ATP_BIND_1"/>
    <property type="match status" value="1"/>
</dbReference>
<dbReference type="AlphaFoldDB" id="A0A2U9CRY5"/>
<keyword evidence="15" id="KW-0406">Ion transport</keyword>
<dbReference type="PROSITE" id="PS51450">
    <property type="entry name" value="LRR"/>
    <property type="match status" value="3"/>
</dbReference>
<evidence type="ECO:0000256" key="5">
    <source>
        <dbReference type="ARBA" id="ARBA00022448"/>
    </source>
</evidence>
<evidence type="ECO:0000256" key="22">
    <source>
        <dbReference type="ARBA" id="ARBA00024167"/>
    </source>
</evidence>
<dbReference type="SMART" id="SM00365">
    <property type="entry name" value="LRR_SD22"/>
    <property type="match status" value="2"/>
</dbReference>
<keyword evidence="9" id="KW-0677">Repeat</keyword>
<comment type="similarity">
    <text evidence="23">Belongs to the DEAD box helicase family. DECD subfamily.</text>
</comment>
<dbReference type="InterPro" id="IPR001650">
    <property type="entry name" value="Helicase_C-like"/>
</dbReference>
<evidence type="ECO:0000256" key="17">
    <source>
        <dbReference type="ARBA" id="ARBA00023157"/>
    </source>
</evidence>
<dbReference type="SMART" id="SM00369">
    <property type="entry name" value="LRR_TYP"/>
    <property type="match status" value="7"/>
</dbReference>
<evidence type="ECO:0000256" key="8">
    <source>
        <dbReference type="ARBA" id="ARBA00022692"/>
    </source>
</evidence>
<feature type="compositionally biased region" description="Polar residues" evidence="25">
    <location>
        <begin position="65"/>
        <end position="93"/>
    </location>
</feature>
<keyword evidence="18" id="KW-0539">Nucleus</keyword>
<comment type="subcellular location">
    <subcellularLocation>
        <location evidence="2">Cell membrane</location>
        <topology evidence="2">Multi-pass membrane protein</topology>
    </subcellularLocation>
    <subcellularLocation>
        <location evidence="1">Nucleus</location>
    </subcellularLocation>
</comment>
<dbReference type="InterPro" id="IPR014014">
    <property type="entry name" value="RNA_helicase_DEAD_Q_motif"/>
</dbReference>
<keyword evidence="16 26" id="KW-0472">Membrane</keyword>
<dbReference type="SUPFAM" id="SSF52058">
    <property type="entry name" value="L domain-like"/>
    <property type="match status" value="1"/>
</dbReference>
<dbReference type="InterPro" id="IPR032675">
    <property type="entry name" value="LRR_dom_sf"/>
</dbReference>
<feature type="compositionally biased region" description="Pro residues" evidence="25">
    <location>
        <begin position="196"/>
        <end position="206"/>
    </location>
</feature>
<evidence type="ECO:0000256" key="10">
    <source>
        <dbReference type="ARBA" id="ARBA00022741"/>
    </source>
</evidence>
<keyword evidence="12" id="KW-0347">Helicase</keyword>
<evidence type="ECO:0000256" key="14">
    <source>
        <dbReference type="ARBA" id="ARBA00022989"/>
    </source>
</evidence>
<dbReference type="FunFam" id="3.40.50.300:FF:000111">
    <property type="entry name" value="DEAD-box ATP-dependent RNA helicase"/>
    <property type="match status" value="1"/>
</dbReference>
<evidence type="ECO:0000256" key="7">
    <source>
        <dbReference type="ARBA" id="ARBA00022614"/>
    </source>
</evidence>
<feature type="domain" description="Helicase C-terminal" evidence="28">
    <location>
        <begin position="1072"/>
        <end position="1217"/>
    </location>
</feature>
<feature type="region of interest" description="Disordered" evidence="25">
    <location>
        <begin position="65"/>
        <end position="98"/>
    </location>
</feature>
<keyword evidence="10" id="KW-0547">Nucleotide-binding</keyword>
<comment type="catalytic activity">
    <reaction evidence="20">
        <text>iodide(out) = iodide(in)</text>
        <dbReference type="Rhea" id="RHEA:66324"/>
        <dbReference type="ChEBI" id="CHEBI:16382"/>
    </reaction>
</comment>
<dbReference type="EC" id="3.6.4.13" evidence="4"/>
<dbReference type="InterPro" id="IPR011545">
    <property type="entry name" value="DEAD/DEAH_box_helicase_dom"/>
</dbReference>
<dbReference type="PANTHER" id="PTHR47958">
    <property type="entry name" value="ATP-DEPENDENT RNA HELICASE DBP3"/>
    <property type="match status" value="1"/>
</dbReference>
<dbReference type="CDD" id="cd17950">
    <property type="entry name" value="DEADc_DDX39"/>
    <property type="match status" value="1"/>
</dbReference>
<comment type="catalytic activity">
    <reaction evidence="22">
        <text>chloride(in) = chloride(out)</text>
        <dbReference type="Rhea" id="RHEA:29823"/>
        <dbReference type="ChEBI" id="CHEBI:17996"/>
    </reaction>
</comment>
<evidence type="ECO:0000256" key="24">
    <source>
        <dbReference type="PROSITE-ProRule" id="PRU00552"/>
    </source>
</evidence>
<dbReference type="GO" id="GO:0005886">
    <property type="term" value="C:plasma membrane"/>
    <property type="evidence" value="ECO:0007669"/>
    <property type="project" value="UniProtKB-SubCell"/>
</dbReference>
<evidence type="ECO:0000256" key="20">
    <source>
        <dbReference type="ARBA" id="ARBA00024145"/>
    </source>
</evidence>
<keyword evidence="6" id="KW-1003">Cell membrane</keyword>
<dbReference type="GO" id="GO:0009966">
    <property type="term" value="P:regulation of signal transduction"/>
    <property type="evidence" value="ECO:0007669"/>
    <property type="project" value="UniProtKB-ARBA"/>
</dbReference>
<evidence type="ECO:0000256" key="26">
    <source>
        <dbReference type="SAM" id="Phobius"/>
    </source>
</evidence>
<evidence type="ECO:0000313" key="31">
    <source>
        <dbReference type="Proteomes" id="UP000246464"/>
    </source>
</evidence>
<evidence type="ECO:0000256" key="2">
    <source>
        <dbReference type="ARBA" id="ARBA00004651"/>
    </source>
</evidence>
<feature type="domain" description="Helicase ATP-binding" evidence="27">
    <location>
        <begin position="871"/>
        <end position="1044"/>
    </location>
</feature>
<evidence type="ECO:0000256" key="3">
    <source>
        <dbReference type="ARBA" id="ARBA00010471"/>
    </source>
</evidence>
<dbReference type="PROSITE" id="PS51195">
    <property type="entry name" value="Q_MOTIF"/>
    <property type="match status" value="1"/>
</dbReference>
<evidence type="ECO:0000313" key="30">
    <source>
        <dbReference type="EMBL" id="AWP18476.1"/>
    </source>
</evidence>
<dbReference type="GO" id="GO:0005634">
    <property type="term" value="C:nucleus"/>
    <property type="evidence" value="ECO:0007669"/>
    <property type="project" value="UniProtKB-SubCell"/>
</dbReference>
<evidence type="ECO:0000256" key="23">
    <source>
        <dbReference type="ARBA" id="ARBA00038213"/>
    </source>
</evidence>
<evidence type="ECO:0000256" key="4">
    <source>
        <dbReference type="ARBA" id="ARBA00012552"/>
    </source>
</evidence>
<dbReference type="GO" id="GO:0034220">
    <property type="term" value="P:monoatomic ion transmembrane transport"/>
    <property type="evidence" value="ECO:0007669"/>
    <property type="project" value="UniProtKB-KW"/>
</dbReference>
<dbReference type="Proteomes" id="UP000246464">
    <property type="component" value="Chromosome 19"/>
</dbReference>
<evidence type="ECO:0000256" key="15">
    <source>
        <dbReference type="ARBA" id="ARBA00023065"/>
    </source>
</evidence>
<dbReference type="GO" id="GO:0016787">
    <property type="term" value="F:hydrolase activity"/>
    <property type="evidence" value="ECO:0007669"/>
    <property type="project" value="UniProtKB-KW"/>
</dbReference>
<evidence type="ECO:0000256" key="11">
    <source>
        <dbReference type="ARBA" id="ARBA00022801"/>
    </source>
</evidence>
<dbReference type="InterPro" id="IPR014001">
    <property type="entry name" value="Helicase_ATP-bd"/>
</dbReference>
<evidence type="ECO:0000256" key="12">
    <source>
        <dbReference type="ARBA" id="ARBA00022806"/>
    </source>
</evidence>
<evidence type="ECO:0000259" key="27">
    <source>
        <dbReference type="PROSITE" id="PS51192"/>
    </source>
</evidence>
<evidence type="ECO:0000259" key="29">
    <source>
        <dbReference type="PROSITE" id="PS51195"/>
    </source>
</evidence>
<dbReference type="InterPro" id="IPR021040">
    <property type="entry name" value="LRRC8_Pannexin-like"/>
</dbReference>
<evidence type="ECO:0000256" key="16">
    <source>
        <dbReference type="ARBA" id="ARBA00023136"/>
    </source>
</evidence>
<dbReference type="SUPFAM" id="SSF52540">
    <property type="entry name" value="P-loop containing nucleoside triphosphate hydrolases"/>
    <property type="match status" value="1"/>
</dbReference>
<dbReference type="PROSITE" id="PS51194">
    <property type="entry name" value="HELICASE_CTER"/>
    <property type="match status" value="1"/>
</dbReference>
<keyword evidence="17" id="KW-1015">Disulfide bond</keyword>
<feature type="compositionally biased region" description="Polar residues" evidence="25">
    <location>
        <begin position="229"/>
        <end position="245"/>
    </location>
</feature>
<dbReference type="GO" id="GO:0005524">
    <property type="term" value="F:ATP binding"/>
    <property type="evidence" value="ECO:0007669"/>
    <property type="project" value="UniProtKB-KW"/>
</dbReference>
<protein>
    <recommendedName>
        <fullName evidence="4">RNA helicase</fullName>
        <ecNumber evidence="4">3.6.4.13</ecNumber>
    </recommendedName>
</protein>
<keyword evidence="5" id="KW-0813">Transport</keyword>
<dbReference type="CDD" id="cd18787">
    <property type="entry name" value="SF2_C_DEAD"/>
    <property type="match status" value="1"/>
</dbReference>
<organism evidence="30 31">
    <name type="scientific">Scophthalmus maximus</name>
    <name type="common">Turbot</name>
    <name type="synonym">Psetta maxima</name>
    <dbReference type="NCBI Taxonomy" id="52904"/>
    <lineage>
        <taxon>Eukaryota</taxon>
        <taxon>Metazoa</taxon>
        <taxon>Chordata</taxon>
        <taxon>Craniata</taxon>
        <taxon>Vertebrata</taxon>
        <taxon>Euteleostomi</taxon>
        <taxon>Actinopterygii</taxon>
        <taxon>Neopterygii</taxon>
        <taxon>Teleostei</taxon>
        <taxon>Neoteleostei</taxon>
        <taxon>Acanthomorphata</taxon>
        <taxon>Carangaria</taxon>
        <taxon>Pleuronectiformes</taxon>
        <taxon>Pleuronectoidei</taxon>
        <taxon>Scophthalmidae</taxon>
        <taxon>Scophthalmus</taxon>
    </lineage>
</organism>
<dbReference type="GO" id="GO:0003676">
    <property type="term" value="F:nucleic acid binding"/>
    <property type="evidence" value="ECO:0007669"/>
    <property type="project" value="InterPro"/>
</dbReference>
<dbReference type="SMART" id="SM00364">
    <property type="entry name" value="LRR_BAC"/>
    <property type="match status" value="4"/>
</dbReference>
<evidence type="ECO:0000256" key="25">
    <source>
        <dbReference type="SAM" id="MobiDB-lite"/>
    </source>
</evidence>
<dbReference type="STRING" id="52904.ENSSMAP00000004533"/>
<dbReference type="FunFam" id="3.40.50.300:FF:000168">
    <property type="entry name" value="DEAD-box ATP-dependent RNA helicase 56-like"/>
    <property type="match status" value="1"/>
</dbReference>
<keyword evidence="19" id="KW-0407">Ion channel</keyword>
<dbReference type="Pfam" id="PF13855">
    <property type="entry name" value="LRR_8"/>
    <property type="match status" value="2"/>
</dbReference>
<proteinExistence type="inferred from homology"/>
<feature type="transmembrane region" description="Helical" evidence="26">
    <location>
        <begin position="305"/>
        <end position="329"/>
    </location>
</feature>
<evidence type="ECO:0000256" key="19">
    <source>
        <dbReference type="ARBA" id="ARBA00023303"/>
    </source>
</evidence>
<feature type="compositionally biased region" description="Basic and acidic residues" evidence="25">
    <location>
        <begin position="186"/>
        <end position="195"/>
    </location>
</feature>
<dbReference type="GO" id="GO:0003724">
    <property type="term" value="F:RNA helicase activity"/>
    <property type="evidence" value="ECO:0007669"/>
    <property type="project" value="UniProtKB-EC"/>
</dbReference>
<evidence type="ECO:0000256" key="6">
    <source>
        <dbReference type="ARBA" id="ARBA00022475"/>
    </source>
</evidence>
<feature type="transmembrane region" description="Helical" evidence="26">
    <location>
        <begin position="128"/>
        <end position="150"/>
    </location>
</feature>
<dbReference type="Pfam" id="PF12534">
    <property type="entry name" value="Pannexin_like"/>
    <property type="match status" value="1"/>
</dbReference>
<comment type="catalytic activity">
    <reaction evidence="21">
        <text>taurine(out) = taurine(in)</text>
        <dbReference type="Rhea" id="RHEA:66328"/>
        <dbReference type="ChEBI" id="CHEBI:507393"/>
    </reaction>
</comment>
<evidence type="ECO:0000256" key="13">
    <source>
        <dbReference type="ARBA" id="ARBA00022840"/>
    </source>
</evidence>
<dbReference type="EMBL" id="CP026261">
    <property type="protein sequence ID" value="AWP18476.1"/>
    <property type="molecule type" value="Genomic_DNA"/>
</dbReference>
<feature type="transmembrane region" description="Helical" evidence="26">
    <location>
        <begin position="368"/>
        <end position="390"/>
    </location>
</feature>
<evidence type="ECO:0000256" key="18">
    <source>
        <dbReference type="ARBA" id="ARBA00023242"/>
    </source>
</evidence>
<dbReference type="Gene3D" id="3.80.10.10">
    <property type="entry name" value="Ribonuclease Inhibitor"/>
    <property type="match status" value="3"/>
</dbReference>
<evidence type="ECO:0000256" key="9">
    <source>
        <dbReference type="ARBA" id="ARBA00022737"/>
    </source>
</evidence>
<dbReference type="Gene3D" id="3.40.50.300">
    <property type="entry name" value="P-loop containing nucleotide triphosphate hydrolases"/>
    <property type="match status" value="2"/>
</dbReference>
<gene>
    <name evidence="30" type="ORF">SMAX5B_005893</name>
</gene>
<evidence type="ECO:0000259" key="28">
    <source>
        <dbReference type="PROSITE" id="PS51194"/>
    </source>
</evidence>
<sequence>MFSLSELAPINQHQSRSKLLKPWWEVFMDYLVVLMLMTSVLACTEQLSRDRVVCIPLDPFVTANTSDHGSSPSGDVAPTTPSSKHIPQHSSPHLHSAPRGRRTHLVYQQYVYISQVCYHEALPLCSRFFPYIALLQSLVLVASGSFWLHFPHTSARIEHFLAILAKCCESPWTSQALSRAAQQENIQEREAERRPPQSPAFPPSPPVARARRPSADSGTDSPLLKRSDSVSSAIPPSPCPSTLSCDSTMSSVSIGSRVHSPGSKPSVVVDNPRQVISLDKSDGEQARALFERVRKFRSHCESSAVIYKVYLAQTIFKLLMVSLILSYTIPLLGSLSFTHTCHPEEHALVGYATFECIHVLSSLLRKLLVAYLTLLGLYGLLNIYTLSWILHSSLRQYSFLSLKELCSLRDVPDLRNDLAFLLHMLDQYDPLLAQRLSVFLSPVSESRLLEESLERRWGEEKLRAMTSVDAEGCSRLQLVALPHLPPALFTLSQLQVLKLELIKDARFAAQVANMTSLRAAVEPSALGVLQERLEVFHLTFTQASEIPSWVLSLRSLHELHLSGRLCSEGGVGRSWALGSLRQLRHLRVLVIRGTLQRIPGEVSEVAGSLVRLEIYNEGTRLLVLTGLKRLGDLTELLLQDCQLERLPSALLALTKLRTLDLQHNNLRTLEELLSLAHLRHLSCLRLAYNRVLVLPASVGVLRGLELLDLSNNQLQSLPPALFTLRRLRRLLLAGNLIEDLPAEIKALQLLTEIDLSGNRLENLPPVLFSGCLELRILNVAHNSLSSLPRGIAALNIMAENDVDNELLDYEEDEEPQGAPESAAPAGKKEVKGSYVSIHSSGFRDFLLKPELLRAIIDCGFEHPSEVQHECIPQAILGMDILCQAKSGMGKTAVFVLATLQQIEPVDGQVSVLVMCHTRELAFQISKEYERFSKYMPTVKAAVFFGGLAMKKDEDVLKKNCPHIVVGTPGRILALIRAKSLSLKNVKHFVLDECDKMLEQLDMRRDVQEIFKITPHEKQVMMFSATLSKDIRPVCRKFMQDPMEVFVDDETKLTLHGLQQYYCKLKDSEKNRKLFDLLDVLEFNQVVIFVKSVQRCIALSQLLVEQNFPAIAIHRGMAQEERLSRYQQFKDFQRRILVATNLFGRGMDIERVNIVFNYDMPEDSDTYLHRVARAGRFGTKGLAITFVSDETDAKTLNDVQDRFEVNVAELPDEIDISSYIEQSR</sequence>
<dbReference type="InterPro" id="IPR003591">
    <property type="entry name" value="Leu-rich_rpt_typical-subtyp"/>
</dbReference>
<keyword evidence="7" id="KW-0433">Leucine-rich repeat</keyword>
<keyword evidence="11" id="KW-0378">Hydrolase</keyword>
<keyword evidence="8 26" id="KW-0812">Transmembrane</keyword>
<evidence type="ECO:0000256" key="21">
    <source>
        <dbReference type="ARBA" id="ARBA00024158"/>
    </source>
</evidence>
<evidence type="ECO:0000256" key="1">
    <source>
        <dbReference type="ARBA" id="ARBA00004123"/>
    </source>
</evidence>
<feature type="domain" description="DEAD-box RNA helicase Q" evidence="29">
    <location>
        <begin position="840"/>
        <end position="868"/>
    </location>
</feature>
<reference evidence="30 31" key="1">
    <citation type="submission" date="2017-12" db="EMBL/GenBank/DDBJ databases">
        <title>Integrating genomic resources of turbot (Scophthalmus maximus) in depth evaluation of genetic and physical mapping variation across individuals.</title>
        <authorList>
            <person name="Martinez P."/>
        </authorList>
    </citation>
    <scope>NUCLEOTIDE SEQUENCE [LARGE SCALE GENOMIC DNA]</scope>
</reference>
<keyword evidence="31" id="KW-1185">Reference proteome</keyword>
<dbReference type="SMART" id="SM00490">
    <property type="entry name" value="HELICc"/>
    <property type="match status" value="1"/>
</dbReference>
<feature type="region of interest" description="Disordered" evidence="25">
    <location>
        <begin position="178"/>
        <end position="245"/>
    </location>
</feature>
<dbReference type="InterPro" id="IPR027417">
    <property type="entry name" value="P-loop_NTPase"/>
</dbReference>
<keyword evidence="14 26" id="KW-1133">Transmembrane helix</keyword>